<dbReference type="InterPro" id="IPR014755">
    <property type="entry name" value="Cu-Rt/internalin_Ig-like"/>
</dbReference>
<feature type="domain" description="SbsA Ig-like" evidence="2">
    <location>
        <begin position="64"/>
        <end position="169"/>
    </location>
</feature>
<dbReference type="EMBL" id="LAZR01067553">
    <property type="protein sequence ID" value="KKK51346.1"/>
    <property type="molecule type" value="Genomic_DNA"/>
</dbReference>
<dbReference type="Gene3D" id="2.60.40.1220">
    <property type="match status" value="1"/>
</dbReference>
<gene>
    <name evidence="3" type="ORF">LCGC14_3115870</name>
</gene>
<accession>A0A0F8YTM3</accession>
<protein>
    <recommendedName>
        <fullName evidence="2">SbsA Ig-like domain-containing protein</fullName>
    </recommendedName>
</protein>
<comment type="caution">
    <text evidence="3">The sequence shown here is derived from an EMBL/GenBank/DDBJ whole genome shotgun (WGS) entry which is preliminary data.</text>
</comment>
<proteinExistence type="predicted"/>
<organism evidence="3">
    <name type="scientific">marine sediment metagenome</name>
    <dbReference type="NCBI Taxonomy" id="412755"/>
    <lineage>
        <taxon>unclassified sequences</taxon>
        <taxon>metagenomes</taxon>
        <taxon>ecological metagenomes</taxon>
    </lineage>
</organism>
<evidence type="ECO:0000259" key="2">
    <source>
        <dbReference type="Pfam" id="PF13205"/>
    </source>
</evidence>
<dbReference type="Pfam" id="PF13205">
    <property type="entry name" value="Big_5"/>
    <property type="match status" value="1"/>
</dbReference>
<name>A0A0F8YTM3_9ZZZZ</name>
<sequence length="342" mass="35098">SVTDAAWMKFATTQGALATSPYVAYSSTDTTDLIGPDGLKVIWARYADAALNDSVATSDTIILDTTGPSTSSVSPSEGATGVATGTTVEVVFDETNEMDPSSIEGTTFYLKNSSGTTITATLVYTPGTKTAVLTPTSPLVEGETYTAYLTNGITDGAGNPGAPYSWSFTVLDSSEPDASFIEPSDGSTITTSSFNINGMATDAIGVSTVTISITRDSDGFTWDGSGFTAPATTVTSTLGTPDGTSTSWSYIWSPTPSVNGDTYTIVATASDTSGNPDSSPPSVSVAIDRVAPSIGATDFLIDNDATYTADLSVDLNSSVTDAAWMKFATTQGALATSPYVAY</sequence>
<feature type="non-terminal residue" evidence="3">
    <location>
        <position position="342"/>
    </location>
</feature>
<reference evidence="3" key="1">
    <citation type="journal article" date="2015" name="Nature">
        <title>Complex archaea that bridge the gap between prokaryotes and eukaryotes.</title>
        <authorList>
            <person name="Spang A."/>
            <person name="Saw J.H."/>
            <person name="Jorgensen S.L."/>
            <person name="Zaremba-Niedzwiedzka K."/>
            <person name="Martijn J."/>
            <person name="Lind A.E."/>
            <person name="van Eijk R."/>
            <person name="Schleper C."/>
            <person name="Guy L."/>
            <person name="Ettema T.J."/>
        </authorList>
    </citation>
    <scope>NUCLEOTIDE SEQUENCE</scope>
</reference>
<evidence type="ECO:0000256" key="1">
    <source>
        <dbReference type="ARBA" id="ARBA00022729"/>
    </source>
</evidence>
<feature type="non-terminal residue" evidence="3">
    <location>
        <position position="1"/>
    </location>
</feature>
<dbReference type="AlphaFoldDB" id="A0A0F8YTM3"/>
<dbReference type="Gene3D" id="2.60.40.650">
    <property type="match status" value="1"/>
</dbReference>
<keyword evidence="1" id="KW-0732">Signal</keyword>
<dbReference type="InterPro" id="IPR032812">
    <property type="entry name" value="SbsA_Ig"/>
</dbReference>
<evidence type="ECO:0000313" key="3">
    <source>
        <dbReference type="EMBL" id="KKK51346.1"/>
    </source>
</evidence>